<feature type="region of interest" description="Disordered" evidence="1">
    <location>
        <begin position="1"/>
        <end position="72"/>
    </location>
</feature>
<reference evidence="2 3" key="1">
    <citation type="submission" date="2019-05" db="EMBL/GenBank/DDBJ databases">
        <title>Another draft genome of Portunus trituberculatus and its Hox gene families provides insights of decapod evolution.</title>
        <authorList>
            <person name="Jeong J.-H."/>
            <person name="Song I."/>
            <person name="Kim S."/>
            <person name="Choi T."/>
            <person name="Kim D."/>
            <person name="Ryu S."/>
            <person name="Kim W."/>
        </authorList>
    </citation>
    <scope>NUCLEOTIDE SEQUENCE [LARGE SCALE GENOMIC DNA]</scope>
    <source>
        <tissue evidence="2">Muscle</tissue>
    </source>
</reference>
<keyword evidence="3" id="KW-1185">Reference proteome</keyword>
<sequence>MGWGGRGGREQQHHHVNTARWAVDGGVMGDGEGRGSTRLRSMYQHHSFLSPCPDQQASPHLLPTPPPLHHLLPTRPLQARTARQPSAMAREGATLS</sequence>
<gene>
    <name evidence="2" type="ORF">E2C01_083350</name>
</gene>
<name>A0A5B7J4E9_PORTR</name>
<evidence type="ECO:0000313" key="2">
    <source>
        <dbReference type="EMBL" id="MPC88447.1"/>
    </source>
</evidence>
<comment type="caution">
    <text evidence="2">The sequence shown here is derived from an EMBL/GenBank/DDBJ whole genome shotgun (WGS) entry which is preliminary data.</text>
</comment>
<evidence type="ECO:0000313" key="3">
    <source>
        <dbReference type="Proteomes" id="UP000324222"/>
    </source>
</evidence>
<proteinExistence type="predicted"/>
<protein>
    <submittedName>
        <fullName evidence="2">Uncharacterized protein</fullName>
    </submittedName>
</protein>
<dbReference type="EMBL" id="VSRR010077811">
    <property type="protein sequence ID" value="MPC88447.1"/>
    <property type="molecule type" value="Genomic_DNA"/>
</dbReference>
<organism evidence="2 3">
    <name type="scientific">Portunus trituberculatus</name>
    <name type="common">Swimming crab</name>
    <name type="synonym">Neptunus trituberculatus</name>
    <dbReference type="NCBI Taxonomy" id="210409"/>
    <lineage>
        <taxon>Eukaryota</taxon>
        <taxon>Metazoa</taxon>
        <taxon>Ecdysozoa</taxon>
        <taxon>Arthropoda</taxon>
        <taxon>Crustacea</taxon>
        <taxon>Multicrustacea</taxon>
        <taxon>Malacostraca</taxon>
        <taxon>Eumalacostraca</taxon>
        <taxon>Eucarida</taxon>
        <taxon>Decapoda</taxon>
        <taxon>Pleocyemata</taxon>
        <taxon>Brachyura</taxon>
        <taxon>Eubrachyura</taxon>
        <taxon>Portunoidea</taxon>
        <taxon>Portunidae</taxon>
        <taxon>Portuninae</taxon>
        <taxon>Portunus</taxon>
    </lineage>
</organism>
<evidence type="ECO:0000256" key="1">
    <source>
        <dbReference type="SAM" id="MobiDB-lite"/>
    </source>
</evidence>
<accession>A0A5B7J4E9</accession>
<dbReference type="AlphaFoldDB" id="A0A5B7J4E9"/>
<dbReference type="Proteomes" id="UP000324222">
    <property type="component" value="Unassembled WGS sequence"/>
</dbReference>